<reference evidence="2" key="1">
    <citation type="submission" date="2022-12" db="EMBL/GenBank/DDBJ databases">
        <title>Isolation and characterisation of novel Methanocorpusculum spp. from native Australian herbivores indicates the genus is ancestrally host-associated.</title>
        <authorList>
            <person name="Volmer J.G."/>
            <person name="Soo R.M."/>
            <person name="Evans P.N."/>
            <person name="Hoedt E.C."/>
            <person name="Astorga Alsina A.L."/>
            <person name="Woodcroft B.J."/>
            <person name="Tyson G.W."/>
            <person name="Hugenholtz P."/>
            <person name="Morrison M."/>
        </authorList>
    </citation>
    <scope>NUCLEOTIDE SEQUENCE</scope>
    <source>
        <strain evidence="2">MG</strain>
    </source>
</reference>
<dbReference type="SUPFAM" id="SSF53218">
    <property type="entry name" value="Molybdenum cofactor biosynthesis proteins"/>
    <property type="match status" value="1"/>
</dbReference>
<evidence type="ECO:0000313" key="3">
    <source>
        <dbReference type="Proteomes" id="UP001141422"/>
    </source>
</evidence>
<dbReference type="InterPro" id="IPR036425">
    <property type="entry name" value="MoaB/Mog-like_dom_sf"/>
</dbReference>
<dbReference type="PANTHER" id="PTHR43232">
    <property type="entry name" value="MOLYBDENUM COFACTOR BIOSYNTHESIS PROTEIN B"/>
    <property type="match status" value="1"/>
</dbReference>
<organism evidence="2 3">
    <name type="scientific">Methanocorpusculum petauri</name>
    <dbReference type="NCBI Taxonomy" id="3002863"/>
    <lineage>
        <taxon>Archaea</taxon>
        <taxon>Methanobacteriati</taxon>
        <taxon>Methanobacteriota</taxon>
        <taxon>Stenosarchaea group</taxon>
        <taxon>Methanomicrobia</taxon>
        <taxon>Methanomicrobiales</taxon>
        <taxon>Methanocorpusculaceae</taxon>
        <taxon>Methanocorpusculum</taxon>
    </lineage>
</organism>
<dbReference type="PIRSF" id="PIRSF006443">
    <property type="entry name" value="MoaB"/>
    <property type="match status" value="1"/>
</dbReference>
<gene>
    <name evidence="2" type="ORF">O0S10_01285</name>
</gene>
<dbReference type="CDD" id="cd00886">
    <property type="entry name" value="MogA_MoaB"/>
    <property type="match status" value="1"/>
</dbReference>
<protein>
    <submittedName>
        <fullName evidence="2">MogA/MoaB family molybdenum cofactor biosynthesis protein</fullName>
    </submittedName>
</protein>
<dbReference type="RefSeq" id="WP_268924076.1">
    <property type="nucleotide sequence ID" value="NZ_JAPTGB010000002.1"/>
</dbReference>
<name>A0ABT4IDP0_9EURY</name>
<dbReference type="EMBL" id="JAPTGB010000002">
    <property type="protein sequence ID" value="MCZ0859858.1"/>
    <property type="molecule type" value="Genomic_DNA"/>
</dbReference>
<proteinExistence type="predicted"/>
<dbReference type="NCBIfam" id="TIGR00177">
    <property type="entry name" value="molyb_syn"/>
    <property type="match status" value="1"/>
</dbReference>
<dbReference type="PANTHER" id="PTHR43232:SF2">
    <property type="entry name" value="MOLYBDENUM COFACTOR BIOSYNTHESIS PROTEIN B"/>
    <property type="match status" value="1"/>
</dbReference>
<evidence type="ECO:0000259" key="1">
    <source>
        <dbReference type="SMART" id="SM00852"/>
    </source>
</evidence>
<dbReference type="InterPro" id="IPR012245">
    <property type="entry name" value="MoaB"/>
</dbReference>
<feature type="domain" description="MoaB/Mog" evidence="1">
    <location>
        <begin position="14"/>
        <end position="156"/>
    </location>
</feature>
<dbReference type="Pfam" id="PF00994">
    <property type="entry name" value="MoCF_biosynth"/>
    <property type="match status" value="1"/>
</dbReference>
<evidence type="ECO:0000313" key="2">
    <source>
        <dbReference type="EMBL" id="MCZ0859858.1"/>
    </source>
</evidence>
<sequence>MPAEHRKDISIQTAVITVSTTRTEKTDLSGRIIRDAFTAADIPVVSLIIVKDDISEIRSAVLEALKIANCIVVNGGTGLTHDDCTIEAVSSLFQKTMDGFGELFRMKSYEQVGNSVILSRAVAGIANGRAIFCIPGSPKAVKLASEEIIVPEIRHILTHAGQ</sequence>
<dbReference type="Gene3D" id="3.40.980.10">
    <property type="entry name" value="MoaB/Mog-like domain"/>
    <property type="match status" value="1"/>
</dbReference>
<dbReference type="Proteomes" id="UP001141422">
    <property type="component" value="Unassembled WGS sequence"/>
</dbReference>
<keyword evidence="3" id="KW-1185">Reference proteome</keyword>
<comment type="caution">
    <text evidence="2">The sequence shown here is derived from an EMBL/GenBank/DDBJ whole genome shotgun (WGS) entry which is preliminary data.</text>
</comment>
<accession>A0ABT4IDP0</accession>
<dbReference type="SMART" id="SM00852">
    <property type="entry name" value="MoCF_biosynth"/>
    <property type="match status" value="1"/>
</dbReference>
<dbReference type="InterPro" id="IPR001453">
    <property type="entry name" value="MoaB/Mog_dom"/>
</dbReference>